<dbReference type="InterPro" id="IPR053882">
    <property type="entry name" value="Nlrc4-like_WHD"/>
</dbReference>
<dbReference type="GO" id="GO:0043027">
    <property type="term" value="F:cysteine-type endopeptidase inhibitor activity involved in apoptotic process"/>
    <property type="evidence" value="ECO:0007669"/>
    <property type="project" value="InterPro"/>
</dbReference>
<evidence type="ECO:0000313" key="8">
    <source>
        <dbReference type="Ensembl" id="ENSLLEP00000000291.1"/>
    </source>
</evidence>
<dbReference type="GO" id="GO:0006915">
    <property type="term" value="P:apoptotic process"/>
    <property type="evidence" value="ECO:0007669"/>
    <property type="project" value="UniProtKB-KW"/>
</dbReference>
<dbReference type="InterPro" id="IPR007111">
    <property type="entry name" value="NACHT_NTPase"/>
</dbReference>
<dbReference type="InterPro" id="IPR032675">
    <property type="entry name" value="LRR_dom_sf"/>
</dbReference>
<evidence type="ECO:0000256" key="5">
    <source>
        <dbReference type="ARBA" id="ARBA00022833"/>
    </source>
</evidence>
<accession>A0A8C5LJX3</accession>
<evidence type="ECO:0000256" key="6">
    <source>
        <dbReference type="ARBA" id="ARBA00022840"/>
    </source>
</evidence>
<keyword evidence="2" id="KW-0479">Metal-binding</keyword>
<dbReference type="Gene3D" id="3.80.10.10">
    <property type="entry name" value="Ribonuclease Inhibitor"/>
    <property type="match status" value="1"/>
</dbReference>
<reference evidence="8" key="1">
    <citation type="submission" date="2025-08" db="UniProtKB">
        <authorList>
            <consortium name="Ensembl"/>
        </authorList>
    </citation>
    <scope>IDENTIFICATION</scope>
</reference>
<dbReference type="GO" id="GO:0043066">
    <property type="term" value="P:negative regulation of apoptotic process"/>
    <property type="evidence" value="ECO:0007669"/>
    <property type="project" value="InterPro"/>
</dbReference>
<dbReference type="SUPFAM" id="SSF52047">
    <property type="entry name" value="RNI-like"/>
    <property type="match status" value="1"/>
</dbReference>
<dbReference type="Ensembl" id="ENSLLET00000000309.1">
    <property type="protein sequence ID" value="ENSLLEP00000000291.1"/>
    <property type="gene ID" value="ENSLLEG00000000193.1"/>
</dbReference>
<dbReference type="PROSITE" id="PS50837">
    <property type="entry name" value="NACHT"/>
    <property type="match status" value="1"/>
</dbReference>
<keyword evidence="5" id="KW-0862">Zinc</keyword>
<proteinExistence type="predicted"/>
<dbReference type="AlphaFoldDB" id="A0A8C5LJX3"/>
<dbReference type="OrthoDB" id="4034597at2759"/>
<evidence type="ECO:0000259" key="7">
    <source>
        <dbReference type="PROSITE" id="PS50837"/>
    </source>
</evidence>
<organism evidence="8 9">
    <name type="scientific">Leptobrachium leishanense</name>
    <name type="common">Leishan spiny toad</name>
    <dbReference type="NCBI Taxonomy" id="445787"/>
    <lineage>
        <taxon>Eukaryota</taxon>
        <taxon>Metazoa</taxon>
        <taxon>Chordata</taxon>
        <taxon>Craniata</taxon>
        <taxon>Vertebrata</taxon>
        <taxon>Euteleostomi</taxon>
        <taxon>Amphibia</taxon>
        <taxon>Batrachia</taxon>
        <taxon>Anura</taxon>
        <taxon>Pelobatoidea</taxon>
        <taxon>Megophryidae</taxon>
        <taxon>Leptobrachium</taxon>
    </lineage>
</organism>
<reference evidence="8" key="2">
    <citation type="submission" date="2025-09" db="UniProtKB">
        <authorList>
            <consortium name="Ensembl"/>
        </authorList>
    </citation>
    <scope>IDENTIFICATION</scope>
</reference>
<dbReference type="InterPro" id="IPR027417">
    <property type="entry name" value="P-loop_NTPase"/>
</dbReference>
<dbReference type="PANTHER" id="PTHR46914">
    <property type="entry name" value="BACULOVIRAL IAP REPEAT-CONTAINING PROTEIN 1"/>
    <property type="match status" value="1"/>
</dbReference>
<dbReference type="InterPro" id="IPR040535">
    <property type="entry name" value="NLRC4_HD"/>
</dbReference>
<dbReference type="GO" id="GO:0072557">
    <property type="term" value="C:IPAF inflammasome complex"/>
    <property type="evidence" value="ECO:0007669"/>
    <property type="project" value="TreeGrafter"/>
</dbReference>
<evidence type="ECO:0000313" key="9">
    <source>
        <dbReference type="Proteomes" id="UP000694569"/>
    </source>
</evidence>
<protein>
    <recommendedName>
        <fullName evidence="7">NACHT domain-containing protein</fullName>
    </recommendedName>
</protein>
<evidence type="ECO:0000256" key="1">
    <source>
        <dbReference type="ARBA" id="ARBA00022703"/>
    </source>
</evidence>
<name>A0A8C5LJX3_9ANUR</name>
<keyword evidence="9" id="KW-1185">Reference proteome</keyword>
<keyword evidence="1" id="KW-0053">Apoptosis</keyword>
<feature type="domain" description="NACHT" evidence="7">
    <location>
        <begin position="59"/>
        <end position="350"/>
    </location>
</feature>
<dbReference type="Pfam" id="PF17889">
    <property type="entry name" value="NLRC4_HD"/>
    <property type="match status" value="1"/>
</dbReference>
<dbReference type="GO" id="GO:0046872">
    <property type="term" value="F:metal ion binding"/>
    <property type="evidence" value="ECO:0007669"/>
    <property type="project" value="UniProtKB-KW"/>
</dbReference>
<dbReference type="PANTHER" id="PTHR46914:SF1">
    <property type="entry name" value="BACULOVIRAL IAP REPEAT-CONTAINING PROTEIN 1"/>
    <property type="match status" value="1"/>
</dbReference>
<dbReference type="GO" id="GO:0005524">
    <property type="term" value="F:ATP binding"/>
    <property type="evidence" value="ECO:0007669"/>
    <property type="project" value="UniProtKB-KW"/>
</dbReference>
<evidence type="ECO:0000256" key="3">
    <source>
        <dbReference type="ARBA" id="ARBA00022737"/>
    </source>
</evidence>
<dbReference type="GO" id="GO:0016045">
    <property type="term" value="P:detection of bacterium"/>
    <property type="evidence" value="ECO:0007669"/>
    <property type="project" value="TreeGrafter"/>
</dbReference>
<dbReference type="GO" id="GO:0042742">
    <property type="term" value="P:defense response to bacterium"/>
    <property type="evidence" value="ECO:0007669"/>
    <property type="project" value="TreeGrafter"/>
</dbReference>
<evidence type="ECO:0000256" key="4">
    <source>
        <dbReference type="ARBA" id="ARBA00022741"/>
    </source>
</evidence>
<dbReference type="SUPFAM" id="SSF52540">
    <property type="entry name" value="P-loop containing nucleoside triphosphate hydrolases"/>
    <property type="match status" value="1"/>
</dbReference>
<dbReference type="Proteomes" id="UP000694569">
    <property type="component" value="Unplaced"/>
</dbReference>
<dbReference type="GO" id="GO:0070269">
    <property type="term" value="P:pyroptotic inflammatory response"/>
    <property type="evidence" value="ECO:0007669"/>
    <property type="project" value="TreeGrafter"/>
</dbReference>
<dbReference type="GeneTree" id="ENSGT00940000163559"/>
<dbReference type="Pfam" id="PF22524">
    <property type="entry name" value="WHD_Nlrc4"/>
    <property type="match status" value="1"/>
</dbReference>
<keyword evidence="3" id="KW-0677">Repeat</keyword>
<evidence type="ECO:0000256" key="2">
    <source>
        <dbReference type="ARBA" id="ARBA00022723"/>
    </source>
</evidence>
<keyword evidence="4" id="KW-0547">Nucleotide-binding</keyword>
<keyword evidence="6" id="KW-0067">ATP-binding</keyword>
<sequence>MVKFYNSWNFSKLSPFAGSSHLSMDLKSLFADISVVLRDTRNQPVQQLTLPDILSILHDITMIEGEAGSGKSSLLRKIAILWASGSCPILRRFSLVFFISVPSIENQQMLNDAINKQLVGSLKEETLQEIIKHLGKQVLFLLDDYGEIDAAPQAIEDLLLKNPANQVSLAITARTGMGRKLRKHARNVLSIQEFPLYSSTYIYRQLFSHDMRVVEAFFLELVSSKELQAALKTPLFAVALCAYWVENPNTKESRDVAICKAYLMQNMLKYPKDPDEVKALVSSCGELALNGLFQSQLNFTDEDLSAAGVNSNDALKFSLLSKFTSQRLRPIYMFFHPSFQEFLAGKRMSELLDSMDPLLVERGMSYLKQINTFTRVVGRYHYFLKYSCVHSPKTACVIISHLFELLDNSDAYNSHADTNLHLQHHPDLSCIEEMLNLLNSNRKGFLISFVFYMLLDFAIKVAEESNTMTHCAPIILGFLSGKNLSMDLRSPNKGLCYFLKKYPEGFSLIKSCKISVDGSKRGSDLDFVHSEDFASYWEVPNVDQDYSKAFQLVSDVFQNTVSNDYGRRSNLDLSKFGFNVETCKIPVLLVEASGHIEEWDSIICNLMVFLPLSDHVEVYIKACPGFLGSVRMVFEQYLSRFVKLSIYKVGLSLEEQELISQMTSLQCLEITDVHPPEHLILHLDRLHELKELTLNCAKDEWDVINILPDGFKNLKNIKRIQLENVNLSYHSLRLIDFIGHFENLSSFTLSCNYFPEFEKLMKVVSENKKIQQIHLSGMFISKKEFEDLSAVLHSLAHLTVLVIEGSRCADAKALSVFVQALPFLTKLEELKLPSGPEVKTAAASIIKQFRHLPQLRKIFLNSDILDDSSLIALAEEARGGNLSNLEKLELSLNHDITQSGWKDFFLMVDGLGHLNELCISRLYTHQFKTDPLTLIALVQCVSRLHHLNKLIMHGWLLDEKDLEMFNAMKKKHPQSKSFMLLWQWILPFQPNVTE</sequence>
<dbReference type="InterPro" id="IPR028789">
    <property type="entry name" value="Naip"/>
</dbReference>
<dbReference type="Gene3D" id="3.40.50.300">
    <property type="entry name" value="P-loop containing nucleotide triphosphate hydrolases"/>
    <property type="match status" value="1"/>
</dbReference>
<dbReference type="Pfam" id="PF05729">
    <property type="entry name" value="NACHT"/>
    <property type="match status" value="1"/>
</dbReference>